<keyword evidence="2" id="KW-0812">Transmembrane</keyword>
<keyword evidence="2" id="KW-1133">Transmembrane helix</keyword>
<proteinExistence type="predicted"/>
<name>M2XAW2_GALSU</name>
<dbReference type="RefSeq" id="XP_005703552.1">
    <property type="nucleotide sequence ID" value="XM_005703495.1"/>
</dbReference>
<dbReference type="EMBL" id="KB454538">
    <property type="protein sequence ID" value="EME27032.1"/>
    <property type="molecule type" value="Genomic_DNA"/>
</dbReference>
<dbReference type="Proteomes" id="UP000030680">
    <property type="component" value="Unassembled WGS sequence"/>
</dbReference>
<evidence type="ECO:0000256" key="1">
    <source>
        <dbReference type="SAM" id="MobiDB-lite"/>
    </source>
</evidence>
<dbReference type="KEGG" id="gsl:Gasu_53690"/>
<gene>
    <name evidence="3" type="ORF">Gasu_53690</name>
</gene>
<feature type="transmembrane region" description="Helical" evidence="2">
    <location>
        <begin position="94"/>
        <end position="113"/>
    </location>
</feature>
<dbReference type="OrthoDB" id="10343791at2759"/>
<dbReference type="AlphaFoldDB" id="M2XAW2"/>
<evidence type="ECO:0000256" key="2">
    <source>
        <dbReference type="SAM" id="Phobius"/>
    </source>
</evidence>
<feature type="region of interest" description="Disordered" evidence="1">
    <location>
        <begin position="61"/>
        <end position="80"/>
    </location>
</feature>
<sequence>MCCFHHVGFTILSMEGLYTKKLRFSYRNGYPIFQNRIPVPHKFRLGIAKYYSSGILPEETKVPSRLPPITGSEEDKKPQNSKDFSIVAWLERGAWIGLACLILVELYVHLVLIKDWLPKSSGS</sequence>
<protein>
    <submittedName>
        <fullName evidence="3">Uncharacterized protein</fullName>
    </submittedName>
</protein>
<reference evidence="4" key="1">
    <citation type="journal article" date="2013" name="Science">
        <title>Gene transfer from bacteria and archaea facilitated evolution of an extremophilic eukaryote.</title>
        <authorList>
            <person name="Schonknecht G."/>
            <person name="Chen W.H."/>
            <person name="Ternes C.M."/>
            <person name="Barbier G.G."/>
            <person name="Shrestha R.P."/>
            <person name="Stanke M."/>
            <person name="Brautigam A."/>
            <person name="Baker B.J."/>
            <person name="Banfield J.F."/>
            <person name="Garavito R.M."/>
            <person name="Carr K."/>
            <person name="Wilkerson C."/>
            <person name="Rensing S.A."/>
            <person name="Gagneul D."/>
            <person name="Dickenson N.E."/>
            <person name="Oesterhelt C."/>
            <person name="Lercher M.J."/>
            <person name="Weber A.P."/>
        </authorList>
    </citation>
    <scope>NUCLEOTIDE SEQUENCE [LARGE SCALE GENOMIC DNA]</scope>
    <source>
        <strain evidence="4">074W</strain>
    </source>
</reference>
<dbReference type="GeneID" id="17085969"/>
<evidence type="ECO:0000313" key="3">
    <source>
        <dbReference type="EMBL" id="EME27032.1"/>
    </source>
</evidence>
<dbReference type="Gramene" id="EME27032">
    <property type="protein sequence ID" value="EME27032"/>
    <property type="gene ID" value="Gasu_53690"/>
</dbReference>
<keyword evidence="4" id="KW-1185">Reference proteome</keyword>
<accession>M2XAW2</accession>
<evidence type="ECO:0000313" key="4">
    <source>
        <dbReference type="Proteomes" id="UP000030680"/>
    </source>
</evidence>
<keyword evidence="2" id="KW-0472">Membrane</keyword>
<organism evidence="3 4">
    <name type="scientific">Galdieria sulphuraria</name>
    <name type="common">Red alga</name>
    <dbReference type="NCBI Taxonomy" id="130081"/>
    <lineage>
        <taxon>Eukaryota</taxon>
        <taxon>Rhodophyta</taxon>
        <taxon>Bangiophyceae</taxon>
        <taxon>Galdieriales</taxon>
        <taxon>Galdieriaceae</taxon>
        <taxon>Galdieria</taxon>
    </lineage>
</organism>